<organism evidence="8 9">
    <name type="scientific">Streptomyces flaveolus</name>
    <dbReference type="NCBI Taxonomy" id="67297"/>
    <lineage>
        <taxon>Bacteria</taxon>
        <taxon>Bacillati</taxon>
        <taxon>Actinomycetota</taxon>
        <taxon>Actinomycetes</taxon>
        <taxon>Kitasatosporales</taxon>
        <taxon>Streptomycetaceae</taxon>
        <taxon>Streptomyces</taxon>
    </lineage>
</organism>
<reference evidence="8 9" key="1">
    <citation type="submission" date="2024-06" db="EMBL/GenBank/DDBJ databases">
        <title>The Natural Products Discovery Center: Release of the First 8490 Sequenced Strains for Exploring Actinobacteria Biosynthetic Diversity.</title>
        <authorList>
            <person name="Kalkreuter E."/>
            <person name="Kautsar S.A."/>
            <person name="Yang D."/>
            <person name="Bader C.D."/>
            <person name="Teijaro C.N."/>
            <person name="Fluegel L."/>
            <person name="Davis C.M."/>
            <person name="Simpson J.R."/>
            <person name="Lauterbach L."/>
            <person name="Steele A.D."/>
            <person name="Gui C."/>
            <person name="Meng S."/>
            <person name="Li G."/>
            <person name="Viehrig K."/>
            <person name="Ye F."/>
            <person name="Su P."/>
            <person name="Kiefer A.F."/>
            <person name="Nichols A."/>
            <person name="Cepeda A.J."/>
            <person name="Yan W."/>
            <person name="Fan B."/>
            <person name="Jiang Y."/>
            <person name="Adhikari A."/>
            <person name="Zheng C.-J."/>
            <person name="Schuster L."/>
            <person name="Cowan T.M."/>
            <person name="Smanski M.J."/>
            <person name="Chevrette M.G."/>
            <person name="De Carvalho L.P.S."/>
            <person name="Shen B."/>
        </authorList>
    </citation>
    <scope>NUCLEOTIDE SEQUENCE [LARGE SCALE GENOMIC DNA]</scope>
    <source>
        <strain evidence="8 9">NPDC000632</strain>
    </source>
</reference>
<dbReference type="InterPro" id="IPR044492">
    <property type="entry name" value="P_typ_ATPase_HD_dom"/>
</dbReference>
<dbReference type="NCBIfam" id="TIGR01494">
    <property type="entry name" value="ATPase_P-type"/>
    <property type="match status" value="2"/>
</dbReference>
<feature type="transmembrane region" description="Helical" evidence="6">
    <location>
        <begin position="58"/>
        <end position="77"/>
    </location>
</feature>
<dbReference type="InterPro" id="IPR001757">
    <property type="entry name" value="P_typ_ATPase"/>
</dbReference>
<dbReference type="InterPro" id="IPR023214">
    <property type="entry name" value="HAD_sf"/>
</dbReference>
<sequence length="800" mass="84935">MTHIDAGAALGPAHPVPLSSPETGLTTEEVAERVARGQVNDVPVRSSRSLGEIVRANVFTRFNAIIGVLWVIMLIVAPIQDSLFGFVILANTGIGILQEWRAKKTLDSLALIGEVRPAVRRNGKSAELSTSQIVLDDVIEVGPGDKAVVDGVCVEADGLEIDESLLTGEADPVVKRPGDQVLSGSFVVAGGGAFRATKVGREAYAAQLAEEASRFTLVQSELRSGISTILKYITWMMVPTAIGLIISQLLTKDDAFGESVARTVGGIVPMVPEGLVLLTSVAFAIGVIRLGRKQCLVQELPAIEGLARVDTVCLDKTGTLTEGGMDVTGLRTLGGADEEYVRAVLGALGESDPRPNASLQAIIDAYPVAEVAEDWRCTESLPFSSARKYAGATFDEDDGSSSTWLLGAPDVLLAEDDPALAETVRLNEQGMRVLLLARATRDLDDAEPAEGAVPTALVVLEQRLRPDAADTLRYFADQDVRAKVISGDNAVSVGAVAAKLGLSGTTVDARRLPAERDSMAAELDAGTVFGRVSPQQKRDMVGALQSRGHTVAMTGDGVNDVLALKDADIGVAMGSGSEATRAVAQIVLLNNSFATLPSVVAEGRRVIGNITRVATLFLVKTVYSVLLAVLVVCSRVEYPFLPRHLTLLSTLTIGVPAFFLALAPNKERARPHFVRRVMRYAVPGGVVAGAATFVTYLVARHHYSGPGALDAETSAATLTLFLISMWVLAIVARPYTWWRVLLVATMGLAFVVVLAVPWLQDFFALKLVGVTMPWTAVGVAAVGAGLLELVWRWVGRRFPA</sequence>
<dbReference type="InterPro" id="IPR023298">
    <property type="entry name" value="ATPase_P-typ_TM_dom_sf"/>
</dbReference>
<dbReference type="SFLD" id="SFLDS00003">
    <property type="entry name" value="Haloacid_Dehalogenase"/>
    <property type="match status" value="1"/>
</dbReference>
<dbReference type="Gene3D" id="3.40.1110.10">
    <property type="entry name" value="Calcium-transporting ATPase, cytoplasmic domain N"/>
    <property type="match status" value="1"/>
</dbReference>
<evidence type="ECO:0000313" key="8">
    <source>
        <dbReference type="EMBL" id="MER6905123.1"/>
    </source>
</evidence>
<dbReference type="InterPro" id="IPR018303">
    <property type="entry name" value="ATPase_P-typ_P_site"/>
</dbReference>
<keyword evidence="4 6" id="KW-1133">Transmembrane helix</keyword>
<evidence type="ECO:0000256" key="5">
    <source>
        <dbReference type="ARBA" id="ARBA00023136"/>
    </source>
</evidence>
<proteinExistence type="predicted"/>
<feature type="domain" description="P-type ATPase A" evidence="7">
    <location>
        <begin position="119"/>
        <end position="211"/>
    </location>
</feature>
<dbReference type="PRINTS" id="PR00119">
    <property type="entry name" value="CATATPASE"/>
</dbReference>
<keyword evidence="5 6" id="KW-0472">Membrane</keyword>
<keyword evidence="2 6" id="KW-0812">Transmembrane</keyword>
<evidence type="ECO:0000256" key="4">
    <source>
        <dbReference type="ARBA" id="ARBA00022989"/>
    </source>
</evidence>
<dbReference type="InterPro" id="IPR023299">
    <property type="entry name" value="ATPase_P-typ_cyto_dom_N"/>
</dbReference>
<keyword evidence="3" id="KW-1278">Translocase</keyword>
<gene>
    <name evidence="8" type="ORF">ABT322_15365</name>
</gene>
<dbReference type="SUPFAM" id="SSF56784">
    <property type="entry name" value="HAD-like"/>
    <property type="match status" value="1"/>
</dbReference>
<dbReference type="PRINTS" id="PR00120">
    <property type="entry name" value="HATPASE"/>
</dbReference>
<dbReference type="SFLD" id="SFLDG00002">
    <property type="entry name" value="C1.7:_P-type_atpase_like"/>
    <property type="match status" value="1"/>
</dbReference>
<feature type="transmembrane region" description="Helical" evidence="6">
    <location>
        <begin position="711"/>
        <end position="731"/>
    </location>
</feature>
<feature type="transmembrane region" description="Helical" evidence="6">
    <location>
        <begin position="232"/>
        <end position="250"/>
    </location>
</feature>
<dbReference type="PROSITE" id="PS00154">
    <property type="entry name" value="ATPASE_E1_E2"/>
    <property type="match status" value="1"/>
</dbReference>
<dbReference type="InterPro" id="IPR008250">
    <property type="entry name" value="ATPase_P-typ_transduc_dom_A_sf"/>
</dbReference>
<dbReference type="Pfam" id="PF00122">
    <property type="entry name" value="E1-E2_ATPase"/>
    <property type="match status" value="1"/>
</dbReference>
<feature type="transmembrane region" description="Helical" evidence="6">
    <location>
        <begin position="613"/>
        <end position="632"/>
    </location>
</feature>
<protein>
    <submittedName>
        <fullName evidence="8">HAD-IC family P-type ATPase</fullName>
    </submittedName>
</protein>
<dbReference type="InterPro" id="IPR059000">
    <property type="entry name" value="ATPase_P-type_domA"/>
</dbReference>
<evidence type="ECO:0000256" key="1">
    <source>
        <dbReference type="ARBA" id="ARBA00004651"/>
    </source>
</evidence>
<evidence type="ECO:0000256" key="3">
    <source>
        <dbReference type="ARBA" id="ARBA00022967"/>
    </source>
</evidence>
<evidence type="ECO:0000256" key="2">
    <source>
        <dbReference type="ARBA" id="ARBA00022692"/>
    </source>
</evidence>
<accession>A0ABV1VF57</accession>
<dbReference type="SUPFAM" id="SSF81653">
    <property type="entry name" value="Calcium ATPase, transduction domain A"/>
    <property type="match status" value="1"/>
</dbReference>
<dbReference type="EMBL" id="JBEPCV010000013">
    <property type="protein sequence ID" value="MER6905123.1"/>
    <property type="molecule type" value="Genomic_DNA"/>
</dbReference>
<comment type="subcellular location">
    <subcellularLocation>
        <location evidence="1">Cell membrane</location>
        <topology evidence="1">Multi-pass membrane protein</topology>
    </subcellularLocation>
</comment>
<keyword evidence="9" id="KW-1185">Reference proteome</keyword>
<name>A0ABV1VF57_9ACTN</name>
<evidence type="ECO:0000259" key="7">
    <source>
        <dbReference type="Pfam" id="PF00122"/>
    </source>
</evidence>
<dbReference type="Gene3D" id="1.20.1110.10">
    <property type="entry name" value="Calcium-transporting ATPase, transmembrane domain"/>
    <property type="match status" value="1"/>
</dbReference>
<feature type="transmembrane region" description="Helical" evidence="6">
    <location>
        <begin position="83"/>
        <end position="100"/>
    </location>
</feature>
<dbReference type="RefSeq" id="WP_350719854.1">
    <property type="nucleotide sequence ID" value="NZ_JBEPCO010000017.1"/>
</dbReference>
<dbReference type="Gene3D" id="2.70.150.10">
    <property type="entry name" value="Calcium-transporting ATPase, cytoplasmic transduction domain A"/>
    <property type="match status" value="1"/>
</dbReference>
<feature type="transmembrane region" description="Helical" evidence="6">
    <location>
        <begin position="677"/>
        <end position="699"/>
    </location>
</feature>
<comment type="caution">
    <text evidence="8">The sequence shown here is derived from an EMBL/GenBank/DDBJ whole genome shotgun (WGS) entry which is preliminary data.</text>
</comment>
<dbReference type="Gene3D" id="3.40.50.1000">
    <property type="entry name" value="HAD superfamily/HAD-like"/>
    <property type="match status" value="1"/>
</dbReference>
<dbReference type="SUPFAM" id="SSF81665">
    <property type="entry name" value="Calcium ATPase, transmembrane domain M"/>
    <property type="match status" value="1"/>
</dbReference>
<dbReference type="Proteomes" id="UP001490330">
    <property type="component" value="Unassembled WGS sequence"/>
</dbReference>
<feature type="transmembrane region" description="Helical" evidence="6">
    <location>
        <begin position="270"/>
        <end position="290"/>
    </location>
</feature>
<dbReference type="SFLD" id="SFLDF00027">
    <property type="entry name" value="p-type_atpase"/>
    <property type="match status" value="1"/>
</dbReference>
<feature type="transmembrane region" description="Helical" evidence="6">
    <location>
        <begin position="644"/>
        <end position="665"/>
    </location>
</feature>
<dbReference type="Pfam" id="PF00702">
    <property type="entry name" value="Hydrolase"/>
    <property type="match status" value="1"/>
</dbReference>
<dbReference type="SUPFAM" id="SSF81660">
    <property type="entry name" value="Metal cation-transporting ATPase, ATP-binding domain N"/>
    <property type="match status" value="1"/>
</dbReference>
<feature type="transmembrane region" description="Helical" evidence="6">
    <location>
        <begin position="738"/>
        <end position="759"/>
    </location>
</feature>
<evidence type="ECO:0000313" key="9">
    <source>
        <dbReference type="Proteomes" id="UP001490330"/>
    </source>
</evidence>
<evidence type="ECO:0000256" key="6">
    <source>
        <dbReference type="SAM" id="Phobius"/>
    </source>
</evidence>
<dbReference type="PANTHER" id="PTHR42861">
    <property type="entry name" value="CALCIUM-TRANSPORTING ATPASE"/>
    <property type="match status" value="1"/>
</dbReference>
<feature type="transmembrane region" description="Helical" evidence="6">
    <location>
        <begin position="771"/>
        <end position="791"/>
    </location>
</feature>
<dbReference type="InterPro" id="IPR036412">
    <property type="entry name" value="HAD-like_sf"/>
</dbReference>